<dbReference type="EMBL" id="WOTW01000040">
    <property type="protein sequence ID" value="MUP39112.1"/>
    <property type="molecule type" value="Genomic_DNA"/>
</dbReference>
<dbReference type="AlphaFoldDB" id="A0A7M4D8Y3"/>
<reference evidence="2 5" key="2">
    <citation type="submission" date="2019-12" db="EMBL/GenBank/DDBJ databases">
        <title>Draft genome sequence of Labilibaculum sp. strain 44 isolated from deep waters of Black Sea.</title>
        <authorList>
            <person name="Yadav S."/>
            <person name="Villanueva L."/>
        </authorList>
    </citation>
    <scope>NUCLEOTIDE SEQUENCE [LARGE SCALE GENOMIC DNA]</scope>
    <source>
        <strain evidence="2 5">44</strain>
    </source>
</reference>
<protein>
    <recommendedName>
        <fullName evidence="6">DUF975 family protein</fullName>
    </recommendedName>
</protein>
<accession>A0A7M4D8Y3</accession>
<keyword evidence="1" id="KW-0812">Transmembrane</keyword>
<comment type="caution">
    <text evidence="2">The sequence shown here is derived from an EMBL/GenBank/DDBJ whole genome shotgun (WGS) entry which is preliminary data.</text>
</comment>
<evidence type="ECO:0000313" key="5">
    <source>
        <dbReference type="Proteomes" id="UP000462449"/>
    </source>
</evidence>
<dbReference type="Proteomes" id="UP000285951">
    <property type="component" value="Unassembled WGS sequence"/>
</dbReference>
<reference evidence="3 4" key="1">
    <citation type="submission" date="2019-11" db="EMBL/GenBank/DDBJ databases">
        <title>Draft genome sequence of Labilibaculum sp. strain SYP isolated from Black Sea.</title>
        <authorList>
            <person name="Yadav S."/>
            <person name="Villanueva L."/>
        </authorList>
    </citation>
    <scope>NUCLEOTIDE SEQUENCE [LARGE SCALE GENOMIC DNA]</scope>
    <source>
        <strain evidence="3 4">44</strain>
    </source>
</reference>
<feature type="transmembrane region" description="Helical" evidence="1">
    <location>
        <begin position="72"/>
        <end position="93"/>
    </location>
</feature>
<proteinExistence type="predicted"/>
<feature type="transmembrane region" description="Helical" evidence="1">
    <location>
        <begin position="174"/>
        <end position="207"/>
    </location>
</feature>
<sequence length="239" mass="27112">MRVDYCKENLILKVFPTVGGCFEEGWSVLKKHFLILLLAIIVSGVIDMPMGFNQMGWDDSDSFKIGLASFKFLGFIYYLLVVTPFSYGVDWMFLKASRKKEPQFEEILNGFKKFLFVILSHLLVIGIVGVGFLFLIIPGIYLVCKLIFVPFLIMDKKVDPIQAVKLSFYLSKGYFWTIFGMGILSFLVIILGLICLFVGVLVSIVWIHSAFVVLYKALDDLHFEEACELAGISPESIRN</sequence>
<evidence type="ECO:0000313" key="4">
    <source>
        <dbReference type="Proteomes" id="UP000285951"/>
    </source>
</evidence>
<organism evidence="2 5">
    <name type="scientific">Labilibaculum euxinus</name>
    <dbReference type="NCBI Taxonomy" id="2686357"/>
    <lineage>
        <taxon>Bacteria</taxon>
        <taxon>Pseudomonadati</taxon>
        <taxon>Bacteroidota</taxon>
        <taxon>Bacteroidia</taxon>
        <taxon>Marinilabiliales</taxon>
        <taxon>Marinifilaceae</taxon>
        <taxon>Labilibaculum</taxon>
    </lineage>
</organism>
<dbReference type="EMBL" id="QTZN02000040">
    <property type="protein sequence ID" value="MVB08317.1"/>
    <property type="molecule type" value="Genomic_DNA"/>
</dbReference>
<dbReference type="Proteomes" id="UP000462449">
    <property type="component" value="Unassembled WGS sequence"/>
</dbReference>
<dbReference type="InterPro" id="IPR010380">
    <property type="entry name" value="DUF975"/>
</dbReference>
<keyword evidence="4" id="KW-1185">Reference proteome</keyword>
<evidence type="ECO:0000313" key="2">
    <source>
        <dbReference type="EMBL" id="MUP39112.1"/>
    </source>
</evidence>
<dbReference type="OrthoDB" id="1122780at2"/>
<keyword evidence="1" id="KW-0472">Membrane</keyword>
<gene>
    <name evidence="3" type="ORF">DWB62_014935</name>
    <name evidence="2" type="ORF">GNY23_14935</name>
</gene>
<dbReference type="PANTHER" id="PTHR40076">
    <property type="entry name" value="MEMBRANE PROTEIN-RELATED"/>
    <property type="match status" value="1"/>
</dbReference>
<evidence type="ECO:0000256" key="1">
    <source>
        <dbReference type="SAM" id="Phobius"/>
    </source>
</evidence>
<dbReference type="RefSeq" id="WP_156196601.1">
    <property type="nucleotide sequence ID" value="NZ_QTZN02000040.1"/>
</dbReference>
<feature type="transmembrane region" description="Helical" evidence="1">
    <location>
        <begin position="33"/>
        <end position="52"/>
    </location>
</feature>
<evidence type="ECO:0000313" key="3">
    <source>
        <dbReference type="EMBL" id="MVB08317.1"/>
    </source>
</evidence>
<dbReference type="PANTHER" id="PTHR40076:SF1">
    <property type="entry name" value="MEMBRANE PROTEIN"/>
    <property type="match status" value="1"/>
</dbReference>
<keyword evidence="1" id="KW-1133">Transmembrane helix</keyword>
<name>A0A7M4D8Y3_9BACT</name>
<evidence type="ECO:0008006" key="6">
    <source>
        <dbReference type="Google" id="ProtNLM"/>
    </source>
</evidence>
<feature type="transmembrane region" description="Helical" evidence="1">
    <location>
        <begin position="114"/>
        <end position="141"/>
    </location>
</feature>